<dbReference type="RefSeq" id="XP_062629040.1">
    <property type="nucleotide sequence ID" value="XM_062773056.1"/>
</dbReference>
<dbReference type="GO" id="GO:0005886">
    <property type="term" value="C:plasma membrane"/>
    <property type="evidence" value="ECO:0007669"/>
    <property type="project" value="TreeGrafter"/>
</dbReference>
<dbReference type="EMBL" id="CP086717">
    <property type="protein sequence ID" value="WOO83008.1"/>
    <property type="molecule type" value="Genomic_DNA"/>
</dbReference>
<evidence type="ECO:0000313" key="6">
    <source>
        <dbReference type="EMBL" id="WOO83008.1"/>
    </source>
</evidence>
<feature type="transmembrane region" description="Helical" evidence="5">
    <location>
        <begin position="30"/>
        <end position="53"/>
    </location>
</feature>
<proteinExistence type="predicted"/>
<reference evidence="6" key="1">
    <citation type="submission" date="2023-10" db="EMBL/GenBank/DDBJ databases">
        <authorList>
            <person name="Noh H."/>
        </authorList>
    </citation>
    <scope>NUCLEOTIDE SEQUENCE</scope>
    <source>
        <strain evidence="6">DUCC4014</strain>
    </source>
</reference>
<keyword evidence="2 5" id="KW-0812">Transmembrane</keyword>
<feature type="transmembrane region" description="Helical" evidence="5">
    <location>
        <begin position="104"/>
        <end position="124"/>
    </location>
</feature>
<feature type="transmembrane region" description="Helical" evidence="5">
    <location>
        <begin position="342"/>
        <end position="361"/>
    </location>
</feature>
<feature type="transmembrane region" description="Helical" evidence="5">
    <location>
        <begin position="222"/>
        <end position="247"/>
    </location>
</feature>
<evidence type="ECO:0000256" key="3">
    <source>
        <dbReference type="ARBA" id="ARBA00022989"/>
    </source>
</evidence>
<feature type="transmembrane region" description="Helical" evidence="5">
    <location>
        <begin position="300"/>
        <end position="322"/>
    </location>
</feature>
<name>A0AAF1BS59_9TREE</name>
<accession>A0AAF1BS59</accession>
<keyword evidence="3 5" id="KW-1133">Transmembrane helix</keyword>
<evidence type="ECO:0000256" key="4">
    <source>
        <dbReference type="ARBA" id="ARBA00023136"/>
    </source>
</evidence>
<dbReference type="PANTHER" id="PTHR11040:SF32">
    <property type="entry name" value="ZINC-REGULATED TRANSPORTER 1"/>
    <property type="match status" value="1"/>
</dbReference>
<gene>
    <name evidence="6" type="primary">zrt1</name>
    <name evidence="6" type="ORF">LOC62_04G006488</name>
</gene>
<feature type="transmembrane region" description="Helical" evidence="5">
    <location>
        <begin position="65"/>
        <end position="84"/>
    </location>
</feature>
<dbReference type="Pfam" id="PF02535">
    <property type="entry name" value="Zip"/>
    <property type="match status" value="1"/>
</dbReference>
<feature type="transmembrane region" description="Helical" evidence="5">
    <location>
        <begin position="267"/>
        <end position="288"/>
    </location>
</feature>
<keyword evidence="7" id="KW-1185">Reference proteome</keyword>
<comment type="subcellular location">
    <subcellularLocation>
        <location evidence="1">Membrane</location>
        <topology evidence="1">Multi-pass membrane protein</topology>
    </subcellularLocation>
</comment>
<organism evidence="6 7">
    <name type="scientific">Vanrija pseudolonga</name>
    <dbReference type="NCBI Taxonomy" id="143232"/>
    <lineage>
        <taxon>Eukaryota</taxon>
        <taxon>Fungi</taxon>
        <taxon>Dikarya</taxon>
        <taxon>Basidiomycota</taxon>
        <taxon>Agaricomycotina</taxon>
        <taxon>Tremellomycetes</taxon>
        <taxon>Trichosporonales</taxon>
        <taxon>Trichosporonaceae</taxon>
        <taxon>Vanrija</taxon>
    </lineage>
</organism>
<keyword evidence="4 5" id="KW-0472">Membrane</keyword>
<evidence type="ECO:0000313" key="7">
    <source>
        <dbReference type="Proteomes" id="UP000827549"/>
    </source>
</evidence>
<protein>
    <submittedName>
        <fullName evidence="6">Zinc-regulated transporter 1</fullName>
    </submittedName>
</protein>
<dbReference type="PANTHER" id="PTHR11040">
    <property type="entry name" value="ZINC/IRON TRANSPORTER"/>
    <property type="match status" value="1"/>
</dbReference>
<dbReference type="GeneID" id="87809710"/>
<evidence type="ECO:0000256" key="5">
    <source>
        <dbReference type="SAM" id="Phobius"/>
    </source>
</evidence>
<dbReference type="InterPro" id="IPR003689">
    <property type="entry name" value="ZIP"/>
</dbReference>
<dbReference type="GO" id="GO:0005385">
    <property type="term" value="F:zinc ion transmembrane transporter activity"/>
    <property type="evidence" value="ECO:0007669"/>
    <property type="project" value="TreeGrafter"/>
</dbReference>
<dbReference type="AlphaFoldDB" id="A0AAF1BS59"/>
<sequence>MSAAAPLTFQLDATDGDACAASVTDSHFPIRIASIFVIFVTTLLGTLPPIVWRKSKTIPRALFDFAKYFGTGVIIATAFVHLLAPAVEELGSPCLSPAWQEYDYPFALAMAAVLAMFFAEVAAYRLGTARLLRLGVRISEERNEERSSDVEAPGNKPDPLAKPVDCDEAACAEPDCIEPDCGDLECCDEDDGSLSQPPSNAEAAAQLIAIGVLEFGIVLHSVIIGLTLAVSDEFIVLFIVIVFHQMFEGPGLGSRLATLPLPKSAGWIRYAGAILYAGCTPVGIAVGLGLREGFNGNSGLFNAVAGILDSLSAGILIYTGLVELLAHEVLFNPRMMGAETRQLAYVLSCIALGAGLMALLAKWA</sequence>
<evidence type="ECO:0000256" key="1">
    <source>
        <dbReference type="ARBA" id="ARBA00004141"/>
    </source>
</evidence>
<dbReference type="Proteomes" id="UP000827549">
    <property type="component" value="Chromosome 4"/>
</dbReference>
<evidence type="ECO:0000256" key="2">
    <source>
        <dbReference type="ARBA" id="ARBA00022692"/>
    </source>
</evidence>